<dbReference type="PANTHER" id="PTHR46060:SF2">
    <property type="entry name" value="HISTONE-LYSINE N-METHYLTRANSFERASE SETMAR"/>
    <property type="match status" value="1"/>
</dbReference>
<dbReference type="Gene3D" id="3.30.420.10">
    <property type="entry name" value="Ribonuclease H-like superfamily/Ribonuclease H"/>
    <property type="match status" value="1"/>
</dbReference>
<evidence type="ECO:0000259" key="2">
    <source>
        <dbReference type="Pfam" id="PF01498"/>
    </source>
</evidence>
<dbReference type="Pfam" id="PF01359">
    <property type="entry name" value="Transposase_1"/>
    <property type="match status" value="1"/>
</dbReference>
<feature type="region of interest" description="Disordered" evidence="1">
    <location>
        <begin position="1"/>
        <end position="22"/>
    </location>
</feature>
<feature type="domain" description="Transposase Tc1-like" evidence="2">
    <location>
        <begin position="22"/>
        <end position="86"/>
    </location>
</feature>
<dbReference type="Gene3D" id="1.10.10.10">
    <property type="entry name" value="Winged helix-like DNA-binding domain superfamily/Winged helix DNA-binding domain"/>
    <property type="match status" value="1"/>
</dbReference>
<dbReference type="InterPro" id="IPR001888">
    <property type="entry name" value="Transposase_1"/>
</dbReference>
<dbReference type="AlphaFoldDB" id="A0A915CT22"/>
<dbReference type="GO" id="GO:0006313">
    <property type="term" value="P:DNA transposition"/>
    <property type="evidence" value="ECO:0007669"/>
    <property type="project" value="InterPro"/>
</dbReference>
<evidence type="ECO:0000256" key="1">
    <source>
        <dbReference type="SAM" id="MobiDB-lite"/>
    </source>
</evidence>
<dbReference type="InterPro" id="IPR036388">
    <property type="entry name" value="WH-like_DNA-bd_sf"/>
</dbReference>
<dbReference type="GO" id="GO:0046975">
    <property type="term" value="F:histone H3K36 methyltransferase activity"/>
    <property type="evidence" value="ECO:0007669"/>
    <property type="project" value="TreeGrafter"/>
</dbReference>
<dbReference type="GO" id="GO:0031297">
    <property type="term" value="P:replication fork processing"/>
    <property type="evidence" value="ECO:0007669"/>
    <property type="project" value="TreeGrafter"/>
</dbReference>
<dbReference type="GO" id="GO:0044547">
    <property type="term" value="F:DNA topoisomerase binding"/>
    <property type="evidence" value="ECO:0007669"/>
    <property type="project" value="TreeGrafter"/>
</dbReference>
<dbReference type="PANTHER" id="PTHR46060">
    <property type="entry name" value="MARINER MOS1 TRANSPOSASE-LIKE PROTEIN"/>
    <property type="match status" value="1"/>
</dbReference>
<dbReference type="WBParaSite" id="jg12306">
    <property type="protein sequence ID" value="jg12306"/>
    <property type="gene ID" value="jg12306"/>
</dbReference>
<evidence type="ECO:0000313" key="4">
    <source>
        <dbReference type="WBParaSite" id="jg12306"/>
    </source>
</evidence>
<keyword evidence="3" id="KW-1185">Reference proteome</keyword>
<dbReference type="GO" id="GO:0035861">
    <property type="term" value="C:site of double-strand break"/>
    <property type="evidence" value="ECO:0007669"/>
    <property type="project" value="TreeGrafter"/>
</dbReference>
<dbReference type="InterPro" id="IPR036397">
    <property type="entry name" value="RNaseH_sf"/>
</dbReference>
<dbReference type="GO" id="GO:0000729">
    <property type="term" value="P:DNA double-strand break processing"/>
    <property type="evidence" value="ECO:0007669"/>
    <property type="project" value="TreeGrafter"/>
</dbReference>
<protein>
    <submittedName>
        <fullName evidence="4">Transposase Tc1-like domain-containing protein</fullName>
    </submittedName>
</protein>
<proteinExistence type="predicted"/>
<dbReference type="InterPro" id="IPR052709">
    <property type="entry name" value="Transposase-MT_Hybrid"/>
</dbReference>
<dbReference type="GO" id="GO:0044774">
    <property type="term" value="P:mitotic DNA integrity checkpoint signaling"/>
    <property type="evidence" value="ECO:0007669"/>
    <property type="project" value="TreeGrafter"/>
</dbReference>
<dbReference type="GO" id="GO:0003697">
    <property type="term" value="F:single-stranded DNA binding"/>
    <property type="evidence" value="ECO:0007669"/>
    <property type="project" value="TreeGrafter"/>
</dbReference>
<name>A0A915CT22_9BILA</name>
<evidence type="ECO:0000313" key="3">
    <source>
        <dbReference type="Proteomes" id="UP000887574"/>
    </source>
</evidence>
<feature type="compositionally biased region" description="Acidic residues" evidence="1">
    <location>
        <begin position="193"/>
        <end position="208"/>
    </location>
</feature>
<dbReference type="GO" id="GO:0042800">
    <property type="term" value="F:histone H3K4 methyltransferase activity"/>
    <property type="evidence" value="ECO:0007669"/>
    <property type="project" value="TreeGrafter"/>
</dbReference>
<accession>A0A915CT22</accession>
<dbReference type="Pfam" id="PF01498">
    <property type="entry name" value="HTH_Tnp_Tc3_2"/>
    <property type="match status" value="1"/>
</dbReference>
<dbReference type="InterPro" id="IPR002492">
    <property type="entry name" value="Transposase_Tc1-like"/>
</dbReference>
<reference evidence="4" key="1">
    <citation type="submission" date="2022-11" db="UniProtKB">
        <authorList>
            <consortium name="WormBaseParasite"/>
        </authorList>
    </citation>
    <scope>IDENTIFICATION</scope>
</reference>
<dbReference type="GO" id="GO:0000793">
    <property type="term" value="C:condensed chromosome"/>
    <property type="evidence" value="ECO:0007669"/>
    <property type="project" value="TreeGrafter"/>
</dbReference>
<dbReference type="GO" id="GO:0000014">
    <property type="term" value="F:single-stranded DNA endodeoxyribonuclease activity"/>
    <property type="evidence" value="ECO:0007669"/>
    <property type="project" value="TreeGrafter"/>
</dbReference>
<dbReference type="GO" id="GO:0006303">
    <property type="term" value="P:double-strand break repair via nonhomologous end joining"/>
    <property type="evidence" value="ECO:0007669"/>
    <property type="project" value="TreeGrafter"/>
</dbReference>
<sequence>MVRKIQQWGHGDSGRPSNFNDEQLRELVEENPRLTTRELAEQMNVASNKTIANHLHLLGFKSKFGVWVPHKLTKKNIEKRLKICDELLKKHKDGVFLDSMRKKQWVKGRSKAKSTAKAGLHPKKVLTSVFWDSEGIVYYEFLLTKQTINAVYYAEQLDRLKHALDEKRPHKASINFLHDNARPHAPNVPTTPDYEEDEQDIIEEAEFD</sequence>
<dbReference type="Proteomes" id="UP000887574">
    <property type="component" value="Unplaced"/>
</dbReference>
<dbReference type="GO" id="GO:0005634">
    <property type="term" value="C:nucleus"/>
    <property type="evidence" value="ECO:0007669"/>
    <property type="project" value="TreeGrafter"/>
</dbReference>
<dbReference type="GO" id="GO:0015074">
    <property type="term" value="P:DNA integration"/>
    <property type="evidence" value="ECO:0007669"/>
    <property type="project" value="InterPro"/>
</dbReference>
<organism evidence="3 4">
    <name type="scientific">Ditylenchus dipsaci</name>
    <dbReference type="NCBI Taxonomy" id="166011"/>
    <lineage>
        <taxon>Eukaryota</taxon>
        <taxon>Metazoa</taxon>
        <taxon>Ecdysozoa</taxon>
        <taxon>Nematoda</taxon>
        <taxon>Chromadorea</taxon>
        <taxon>Rhabditida</taxon>
        <taxon>Tylenchina</taxon>
        <taxon>Tylenchomorpha</taxon>
        <taxon>Sphaerularioidea</taxon>
        <taxon>Anguinidae</taxon>
        <taxon>Anguininae</taxon>
        <taxon>Ditylenchus</taxon>
    </lineage>
</organism>
<feature type="region of interest" description="Disordered" evidence="1">
    <location>
        <begin position="179"/>
        <end position="208"/>
    </location>
</feature>
<dbReference type="GO" id="GO:0003690">
    <property type="term" value="F:double-stranded DNA binding"/>
    <property type="evidence" value="ECO:0007669"/>
    <property type="project" value="TreeGrafter"/>
</dbReference>